<dbReference type="InterPro" id="IPR036890">
    <property type="entry name" value="HATPase_C_sf"/>
</dbReference>
<evidence type="ECO:0000256" key="9">
    <source>
        <dbReference type="ARBA" id="ARBA00022777"/>
    </source>
</evidence>
<dbReference type="InterPro" id="IPR036097">
    <property type="entry name" value="HisK_dim/P_sf"/>
</dbReference>
<proteinExistence type="predicted"/>
<comment type="subcellular location">
    <subcellularLocation>
        <location evidence="2">Cell membrane</location>
        <topology evidence="2">Multi-pass membrane protein</topology>
    </subcellularLocation>
</comment>
<dbReference type="CDD" id="cd16922">
    <property type="entry name" value="HATPase_EvgS-ArcB-TorS-like"/>
    <property type="match status" value="1"/>
</dbReference>
<evidence type="ECO:0000313" key="21">
    <source>
        <dbReference type="EMBL" id="AUH34814.1"/>
    </source>
</evidence>
<dbReference type="Pfam" id="PF00072">
    <property type="entry name" value="Response_reg"/>
    <property type="match status" value="2"/>
</dbReference>
<evidence type="ECO:0000256" key="14">
    <source>
        <dbReference type="PROSITE-ProRule" id="PRU00110"/>
    </source>
</evidence>
<dbReference type="Pfam" id="PF00512">
    <property type="entry name" value="HisKA"/>
    <property type="match status" value="1"/>
</dbReference>
<dbReference type="FunFam" id="3.30.565.10:FF:000010">
    <property type="entry name" value="Sensor histidine kinase RcsC"/>
    <property type="match status" value="1"/>
</dbReference>
<dbReference type="InterPro" id="IPR004358">
    <property type="entry name" value="Sig_transdc_His_kin-like_C"/>
</dbReference>
<feature type="modified residue" description="4-aspartylphosphate" evidence="15">
    <location>
        <position position="655"/>
    </location>
</feature>
<gene>
    <name evidence="21" type="ORF">CUV01_16775</name>
</gene>
<dbReference type="InterPro" id="IPR008207">
    <property type="entry name" value="Sig_transdc_His_kin_Hpt_dom"/>
</dbReference>
<dbReference type="Pfam" id="PF01627">
    <property type="entry name" value="Hpt"/>
    <property type="match status" value="1"/>
</dbReference>
<dbReference type="InterPro" id="IPR001789">
    <property type="entry name" value="Sig_transdc_resp-reg_receiver"/>
</dbReference>
<keyword evidence="8" id="KW-0547">Nucleotide-binding</keyword>
<keyword evidence="22" id="KW-1185">Reference proteome</keyword>
<dbReference type="SUPFAM" id="SSF47226">
    <property type="entry name" value="Histidine-containing phosphotransfer domain, HPT domain"/>
    <property type="match status" value="1"/>
</dbReference>
<evidence type="ECO:0000256" key="5">
    <source>
        <dbReference type="ARBA" id="ARBA00022553"/>
    </source>
</evidence>
<dbReference type="SUPFAM" id="SSF52172">
    <property type="entry name" value="CheY-like"/>
    <property type="match status" value="2"/>
</dbReference>
<keyword evidence="6" id="KW-0808">Transferase</keyword>
<evidence type="ECO:0000259" key="19">
    <source>
        <dbReference type="PROSITE" id="PS50110"/>
    </source>
</evidence>
<keyword evidence="11 17" id="KW-1133">Transmembrane helix</keyword>
<organism evidence="21 22">
    <name type="scientific">Paracoccus tegillarcae</name>
    <dbReference type="NCBI Taxonomy" id="1529068"/>
    <lineage>
        <taxon>Bacteria</taxon>
        <taxon>Pseudomonadati</taxon>
        <taxon>Pseudomonadota</taxon>
        <taxon>Alphaproteobacteria</taxon>
        <taxon>Rhodobacterales</taxon>
        <taxon>Paracoccaceae</taxon>
        <taxon>Paracoccus</taxon>
    </lineage>
</organism>
<dbReference type="Gene3D" id="3.40.50.2300">
    <property type="match status" value="2"/>
</dbReference>
<evidence type="ECO:0000256" key="1">
    <source>
        <dbReference type="ARBA" id="ARBA00000085"/>
    </source>
</evidence>
<dbReference type="InterPro" id="IPR005467">
    <property type="entry name" value="His_kinase_dom"/>
</dbReference>
<sequence length="954" mass="103908">MKNELVGLRNRYAALLVWLFWLHVPLAGLVSLWIQALPFATAVLTASVPAALYHMTYRRCGVAPATCYVGTVALISEPALLLVLFSGHPWQMDMHMYFFALMALNIAWFRTTPLYLGAALTSLHHLVLLYLLPSAVFPGQGDLARVLLHAVIVAFQTIVLLWVVTKLRETFWRIGRMGDELLKKGVALEERTREAEAANQAKSMFLANVSHEIRTPINAILGFSHLLQRTALKPSQKDQIGKINSAGVTLLRLINDVLDVSKIEAGKFELDECEFDLRTAIESQLQMVSESALSKGLSVDVQVAKNIPTLLIGDDMRFNQVVLNLLSNAIKFTPQGRISVTVEKVAEADGIADIQCSVKDSGIGMTPEQQAVLFKSFAQADPSTTRRFGGTGLGLAISRQIAEQMGGWIKVDSVADQGSTFTFLVRMRLGGQLPYVATGPDGSLRRLRILVGDDNPAARQIIQEIFARWGMQADLAVSGQSVLDMVQTAAADGKSYDLLMLDWKMPVIDGMDALKRMKGLPGLSKLPVTVMMTAYDLDDCIQLGAGQDIAAFLSKPIDAARLSSTLNHLFQVATTDDDTQIVDGSGRPGFGYVDQLPRQLHGLRVLLAEDNEINREIAVELLTDAGLVVECASNGRLACEMVESRGDDFAAILMDVQMPEMDGVTATVRIRETVSSEALPIIAMTAHAYEEDRQRCLGAGMNDHIAKPIDPQLLIATLTQWLSAAEANGAPAQIRSRPDGHANEELPAQLPPFDIETALARVNGRKPLLRRLIVSFHDNYSDCVDRLAAKIHQGKHGEAADLAHSLKGVAASLELADVVAPAQAIEDLLRSGHQTGFDDLMAELRVAVQSAVNAAASLIPDRSAPARMPDQAAEVTDITAAMTARDDLRDKLGRQSLSARRAYGTFADALGLTPEQREQDPMGEALLRLDYDEALELLDAHYADLANDRKDKSA</sequence>
<dbReference type="GO" id="GO:0000155">
    <property type="term" value="F:phosphorelay sensor kinase activity"/>
    <property type="evidence" value="ECO:0007669"/>
    <property type="project" value="InterPro"/>
</dbReference>
<evidence type="ECO:0000256" key="11">
    <source>
        <dbReference type="ARBA" id="ARBA00022989"/>
    </source>
</evidence>
<dbReference type="PROSITE" id="PS50894">
    <property type="entry name" value="HPT"/>
    <property type="match status" value="1"/>
</dbReference>
<evidence type="ECO:0000256" key="16">
    <source>
        <dbReference type="SAM" id="MobiDB-lite"/>
    </source>
</evidence>
<evidence type="ECO:0000259" key="18">
    <source>
        <dbReference type="PROSITE" id="PS50109"/>
    </source>
</evidence>
<dbReference type="PRINTS" id="PR00344">
    <property type="entry name" value="BCTRLSENSOR"/>
</dbReference>
<keyword evidence="13 17" id="KW-0472">Membrane</keyword>
<dbReference type="Pfam" id="PF02518">
    <property type="entry name" value="HATPase_c"/>
    <property type="match status" value="1"/>
</dbReference>
<dbReference type="OrthoDB" id="9801651at2"/>
<feature type="modified residue" description="4-aspartylphosphate" evidence="15">
    <location>
        <position position="502"/>
    </location>
</feature>
<protein>
    <recommendedName>
        <fullName evidence="3">histidine kinase</fullName>
        <ecNumber evidence="3">2.7.13.3</ecNumber>
    </recommendedName>
</protein>
<feature type="transmembrane region" description="Helical" evidence="17">
    <location>
        <begin position="65"/>
        <end position="86"/>
    </location>
</feature>
<dbReference type="SMART" id="SM00387">
    <property type="entry name" value="HATPase_c"/>
    <property type="match status" value="1"/>
</dbReference>
<evidence type="ECO:0000256" key="15">
    <source>
        <dbReference type="PROSITE-ProRule" id="PRU00169"/>
    </source>
</evidence>
<evidence type="ECO:0000256" key="7">
    <source>
        <dbReference type="ARBA" id="ARBA00022692"/>
    </source>
</evidence>
<feature type="domain" description="HPt" evidence="20">
    <location>
        <begin position="765"/>
        <end position="855"/>
    </location>
</feature>
<dbReference type="Proteomes" id="UP000233742">
    <property type="component" value="Chromosome"/>
</dbReference>
<dbReference type="InterPro" id="IPR036641">
    <property type="entry name" value="HPT_dom_sf"/>
</dbReference>
<feature type="transmembrane region" description="Helical" evidence="17">
    <location>
        <begin position="144"/>
        <end position="164"/>
    </location>
</feature>
<evidence type="ECO:0000256" key="6">
    <source>
        <dbReference type="ARBA" id="ARBA00022679"/>
    </source>
</evidence>
<keyword evidence="5 15" id="KW-0597">Phosphoprotein</keyword>
<evidence type="ECO:0000256" key="3">
    <source>
        <dbReference type="ARBA" id="ARBA00012438"/>
    </source>
</evidence>
<dbReference type="PANTHER" id="PTHR45339">
    <property type="entry name" value="HYBRID SIGNAL TRANSDUCTION HISTIDINE KINASE J"/>
    <property type="match status" value="1"/>
</dbReference>
<dbReference type="EC" id="2.7.13.3" evidence="3"/>
<feature type="domain" description="Response regulatory" evidence="19">
    <location>
        <begin position="448"/>
        <end position="570"/>
    </location>
</feature>
<keyword evidence="7 17" id="KW-0812">Transmembrane</keyword>
<dbReference type="CDD" id="cd00082">
    <property type="entry name" value="HisKA"/>
    <property type="match status" value="1"/>
</dbReference>
<dbReference type="InterPro" id="IPR003661">
    <property type="entry name" value="HisK_dim/P_dom"/>
</dbReference>
<evidence type="ECO:0000256" key="17">
    <source>
        <dbReference type="SAM" id="Phobius"/>
    </source>
</evidence>
<feature type="transmembrane region" description="Helical" evidence="17">
    <location>
        <begin position="12"/>
        <end position="30"/>
    </location>
</feature>
<dbReference type="PANTHER" id="PTHR45339:SF1">
    <property type="entry name" value="HYBRID SIGNAL TRANSDUCTION HISTIDINE KINASE J"/>
    <property type="match status" value="1"/>
</dbReference>
<evidence type="ECO:0000313" key="22">
    <source>
        <dbReference type="Proteomes" id="UP000233742"/>
    </source>
</evidence>
<evidence type="ECO:0000256" key="8">
    <source>
        <dbReference type="ARBA" id="ARBA00022741"/>
    </source>
</evidence>
<dbReference type="FunFam" id="1.10.287.130:FF:000004">
    <property type="entry name" value="Ethylene receptor 1"/>
    <property type="match status" value="1"/>
</dbReference>
<dbReference type="EMBL" id="CP025408">
    <property type="protein sequence ID" value="AUH34814.1"/>
    <property type="molecule type" value="Genomic_DNA"/>
</dbReference>
<dbReference type="GO" id="GO:0005524">
    <property type="term" value="F:ATP binding"/>
    <property type="evidence" value="ECO:0007669"/>
    <property type="project" value="UniProtKB-KW"/>
</dbReference>
<keyword evidence="10" id="KW-0067">ATP-binding</keyword>
<dbReference type="SUPFAM" id="SSF55874">
    <property type="entry name" value="ATPase domain of HSP90 chaperone/DNA topoisomerase II/histidine kinase"/>
    <property type="match status" value="1"/>
</dbReference>
<dbReference type="SMART" id="SM00388">
    <property type="entry name" value="HisKA"/>
    <property type="match status" value="1"/>
</dbReference>
<keyword evidence="9 21" id="KW-0418">Kinase</keyword>
<reference evidence="21 22" key="1">
    <citation type="submission" date="2017-12" db="EMBL/GenBank/DDBJ databases">
        <authorList>
            <person name="Hurst M.R.H."/>
        </authorList>
    </citation>
    <scope>NUCLEOTIDE SEQUENCE [LARGE SCALE GENOMIC DNA]</scope>
    <source>
        <strain evidence="21 22">BM15</strain>
    </source>
</reference>
<evidence type="ECO:0000256" key="4">
    <source>
        <dbReference type="ARBA" id="ARBA00022475"/>
    </source>
</evidence>
<keyword evidence="4" id="KW-1003">Cell membrane</keyword>
<feature type="region of interest" description="Disordered" evidence="16">
    <location>
        <begin position="729"/>
        <end position="748"/>
    </location>
</feature>
<feature type="transmembrane region" description="Helical" evidence="17">
    <location>
        <begin position="36"/>
        <end position="53"/>
    </location>
</feature>
<dbReference type="SUPFAM" id="SSF47384">
    <property type="entry name" value="Homodimeric domain of signal transducing histidine kinase"/>
    <property type="match status" value="1"/>
</dbReference>
<name>A0A2K9EZS4_9RHOB</name>
<comment type="catalytic activity">
    <reaction evidence="1">
        <text>ATP + protein L-histidine = ADP + protein N-phospho-L-histidine.</text>
        <dbReference type="EC" id="2.7.13.3"/>
    </reaction>
</comment>
<dbReference type="Gene3D" id="3.30.565.10">
    <property type="entry name" value="Histidine kinase-like ATPase, C-terminal domain"/>
    <property type="match status" value="1"/>
</dbReference>
<dbReference type="AlphaFoldDB" id="A0A2K9EZS4"/>
<feature type="transmembrane region" description="Helical" evidence="17">
    <location>
        <begin position="114"/>
        <end position="132"/>
    </location>
</feature>
<dbReference type="PROSITE" id="PS50109">
    <property type="entry name" value="HIS_KIN"/>
    <property type="match status" value="1"/>
</dbReference>
<feature type="domain" description="Response regulatory" evidence="19">
    <location>
        <begin position="604"/>
        <end position="722"/>
    </location>
</feature>
<dbReference type="InterPro" id="IPR003594">
    <property type="entry name" value="HATPase_dom"/>
</dbReference>
<dbReference type="GO" id="GO:0005886">
    <property type="term" value="C:plasma membrane"/>
    <property type="evidence" value="ECO:0007669"/>
    <property type="project" value="UniProtKB-SubCell"/>
</dbReference>
<dbReference type="InterPro" id="IPR011006">
    <property type="entry name" value="CheY-like_superfamily"/>
</dbReference>
<dbReference type="Gene3D" id="1.10.287.130">
    <property type="match status" value="1"/>
</dbReference>
<dbReference type="SMART" id="SM00448">
    <property type="entry name" value="REC"/>
    <property type="match status" value="2"/>
</dbReference>
<dbReference type="CDD" id="cd17546">
    <property type="entry name" value="REC_hyHK_CKI1_RcsC-like"/>
    <property type="match status" value="2"/>
</dbReference>
<feature type="modified residue" description="Phosphohistidine" evidence="14">
    <location>
        <position position="804"/>
    </location>
</feature>
<dbReference type="PROSITE" id="PS50110">
    <property type="entry name" value="RESPONSE_REGULATORY"/>
    <property type="match status" value="2"/>
</dbReference>
<evidence type="ECO:0000259" key="20">
    <source>
        <dbReference type="PROSITE" id="PS50894"/>
    </source>
</evidence>
<accession>A0A2K9EZS4</accession>
<evidence type="ECO:0000256" key="13">
    <source>
        <dbReference type="ARBA" id="ARBA00023136"/>
    </source>
</evidence>
<feature type="domain" description="Histidine kinase" evidence="18">
    <location>
        <begin position="208"/>
        <end position="429"/>
    </location>
</feature>
<evidence type="ECO:0000256" key="10">
    <source>
        <dbReference type="ARBA" id="ARBA00022840"/>
    </source>
</evidence>
<keyword evidence="12" id="KW-0902">Two-component regulatory system</keyword>
<evidence type="ECO:0000256" key="12">
    <source>
        <dbReference type="ARBA" id="ARBA00023012"/>
    </source>
</evidence>
<evidence type="ECO:0000256" key="2">
    <source>
        <dbReference type="ARBA" id="ARBA00004651"/>
    </source>
</evidence>
<dbReference type="Gene3D" id="1.20.120.160">
    <property type="entry name" value="HPT domain"/>
    <property type="match status" value="1"/>
</dbReference>
<dbReference type="RefSeq" id="WP_101461474.1">
    <property type="nucleotide sequence ID" value="NZ_CP025408.1"/>
</dbReference>
<dbReference type="KEGG" id="paro:CUV01_16775"/>